<name>A0A7D9DH49_PARCT</name>
<feature type="compositionally biased region" description="Basic residues" evidence="1">
    <location>
        <begin position="70"/>
        <end position="81"/>
    </location>
</feature>
<evidence type="ECO:0000313" key="3">
    <source>
        <dbReference type="Proteomes" id="UP001152795"/>
    </source>
</evidence>
<dbReference type="InterPro" id="IPR000477">
    <property type="entry name" value="RT_dom"/>
</dbReference>
<dbReference type="PROSITE" id="PS50878">
    <property type="entry name" value="RT_POL"/>
    <property type="match status" value="1"/>
</dbReference>
<gene>
    <name evidence="2" type="ORF">PACLA_8A037846</name>
</gene>
<proteinExistence type="predicted"/>
<dbReference type="InterPro" id="IPR052055">
    <property type="entry name" value="Hepadnavirus_pol/RT"/>
</dbReference>
<comment type="caution">
    <text evidence="2">The sequence shown here is derived from an EMBL/GenBank/DDBJ whole genome shotgun (WGS) entry which is preliminary data.</text>
</comment>
<feature type="compositionally biased region" description="Low complexity" evidence="1">
    <location>
        <begin position="53"/>
        <end position="67"/>
    </location>
</feature>
<feature type="compositionally biased region" description="Basic and acidic residues" evidence="1">
    <location>
        <begin position="82"/>
        <end position="99"/>
    </location>
</feature>
<dbReference type="OrthoDB" id="5988653at2759"/>
<dbReference type="CDD" id="cd09275">
    <property type="entry name" value="RNase_HI_RT_DIRS1"/>
    <property type="match status" value="1"/>
</dbReference>
<dbReference type="Proteomes" id="UP001152795">
    <property type="component" value="Unassembled WGS sequence"/>
</dbReference>
<dbReference type="CDD" id="cd03714">
    <property type="entry name" value="RT_DIRS1"/>
    <property type="match status" value="1"/>
</dbReference>
<dbReference type="SUPFAM" id="SSF56672">
    <property type="entry name" value="DNA/RNA polymerases"/>
    <property type="match status" value="1"/>
</dbReference>
<reference evidence="2" key="1">
    <citation type="submission" date="2020-04" db="EMBL/GenBank/DDBJ databases">
        <authorList>
            <person name="Alioto T."/>
            <person name="Alioto T."/>
            <person name="Gomez Garrido J."/>
        </authorList>
    </citation>
    <scope>NUCLEOTIDE SEQUENCE</scope>
    <source>
        <strain evidence="2">A484AB</strain>
    </source>
</reference>
<dbReference type="PANTHER" id="PTHR33050:SF7">
    <property type="entry name" value="RIBONUCLEASE H"/>
    <property type="match status" value="1"/>
</dbReference>
<dbReference type="Pfam" id="PF00078">
    <property type="entry name" value="RVT_1"/>
    <property type="match status" value="1"/>
</dbReference>
<evidence type="ECO:0000256" key="1">
    <source>
        <dbReference type="SAM" id="MobiDB-lite"/>
    </source>
</evidence>
<dbReference type="AlphaFoldDB" id="A0A7D9DH49"/>
<dbReference type="PANTHER" id="PTHR33050">
    <property type="entry name" value="REVERSE TRANSCRIPTASE DOMAIN-CONTAINING PROTEIN"/>
    <property type="match status" value="1"/>
</dbReference>
<dbReference type="InterPro" id="IPR043128">
    <property type="entry name" value="Rev_trsase/Diguanyl_cyclase"/>
</dbReference>
<keyword evidence="3" id="KW-1185">Reference proteome</keyword>
<evidence type="ECO:0000313" key="2">
    <source>
        <dbReference type="EMBL" id="CAB3984655.1"/>
    </source>
</evidence>
<sequence length="996" mass="112981">MATDNTEQIVSQPNDLEPQDTQQSETPQLAQTLVDLNQTMSHMAMMLGDLWQKSSSSSEASSGSGNESRGRKRRKRRSHSKTRLENRGETTDYEQDKVSVHVQDDDDNVSVLLQDGATNDKTNSTDETLTNLGEMLEDVEATGDDITPKLATIAENRWNKKLAPEKLTLIQEKYKRPANCTTVCSLTVNPEIWAKLPHYQQRADLNGSKIQESVRKAALISLQTAHSLTNTKSNELDVKQLLTQQVDSLALLGHISYELACLRRHKIKSVLKPEYAPICVDDGTQSKYLFGDDLPKRLKDAKEASNVGLAVNTSNSRNNNYRAPKSYDQRNWRQTHGGHYYHAGTSRSDFFQRGKSNYKGKKVSKWKIFIPILKDYLKLLCASSKAGRISNHFSAWTSITSDKEILSDTRGMTIELSGMPAQHRFVQTKFNSAETEIIETEINKMLGKEIIEQVEHTKDEIISNIFTRPKKDGTHRVIINLKDFNKHVSYYHFKMDSLNTIVKLVDNDCFMASIDLKDAYYSIPIRERDKKYLRFYWHKQLYQFTCLPNGLSSGPRKFTKILKPALSSLHIKGHIVSSHLDDFYLQGKTPEECCSNLIDTVTLFTQLGLLVHPEKCNFIPSQEIVILGFIINSVKMTVKLTPEKALALKSDCDLFIKKCPGNIEIREVAQIIGKIVSSFPGVLHGPLYYRHLERDKTSALARNKGNFDARMTLSKESILELKWWSNKVIDTFKPISHGEPSLVITTDASLQGWGAECQTIATGGLWSHFEANEHINYLELLATFLGLKTFAKTRRNLHIRLMIDNTSAVGIINNMGTSHSPKCNILAHQVWSWCIERQIWISAAHIPGRDNFIADFESRRNEKASEWMLDKLRLAKALKDLDYSPSIDLFASRINKQFDTYPSKRDTPIVQKTVNDDLPLIRESLELQNLSESTKEIIMASWRKGTQKQSGIDTDKFTCHSTRAASTSCVKAVGLNFKTNNAICWLVQFLYLCKVL</sequence>
<protein>
    <submittedName>
        <fullName evidence="2">Uncharacterized protein</fullName>
    </submittedName>
</protein>
<dbReference type="EMBL" id="CACRXK020000768">
    <property type="protein sequence ID" value="CAB3984655.1"/>
    <property type="molecule type" value="Genomic_DNA"/>
</dbReference>
<dbReference type="InterPro" id="IPR043502">
    <property type="entry name" value="DNA/RNA_pol_sf"/>
</dbReference>
<dbReference type="Gene3D" id="3.30.70.270">
    <property type="match status" value="1"/>
</dbReference>
<feature type="region of interest" description="Disordered" evidence="1">
    <location>
        <begin position="49"/>
        <end position="99"/>
    </location>
</feature>
<feature type="region of interest" description="Disordered" evidence="1">
    <location>
        <begin position="1"/>
        <end position="29"/>
    </location>
</feature>
<accession>A0A7D9DH49</accession>
<dbReference type="Gene3D" id="3.10.10.10">
    <property type="entry name" value="HIV Type 1 Reverse Transcriptase, subunit A, domain 1"/>
    <property type="match status" value="1"/>
</dbReference>
<organism evidence="2 3">
    <name type="scientific">Paramuricea clavata</name>
    <name type="common">Red gorgonian</name>
    <name type="synonym">Violescent sea-whip</name>
    <dbReference type="NCBI Taxonomy" id="317549"/>
    <lineage>
        <taxon>Eukaryota</taxon>
        <taxon>Metazoa</taxon>
        <taxon>Cnidaria</taxon>
        <taxon>Anthozoa</taxon>
        <taxon>Octocorallia</taxon>
        <taxon>Malacalcyonacea</taxon>
        <taxon>Plexauridae</taxon>
        <taxon>Paramuricea</taxon>
    </lineage>
</organism>